<dbReference type="GO" id="GO:0006298">
    <property type="term" value="P:mismatch repair"/>
    <property type="evidence" value="ECO:0007669"/>
    <property type="project" value="TreeGrafter"/>
</dbReference>
<dbReference type="PANTHER" id="PTHR12135:SF2">
    <property type="entry name" value="DNA REPAIR PROTEIN RAD34"/>
    <property type="match status" value="1"/>
</dbReference>
<dbReference type="SMART" id="SM01032">
    <property type="entry name" value="BHD_3"/>
    <property type="match status" value="1"/>
</dbReference>
<accession>A0A8B8UP49</accession>
<evidence type="ECO:0000259" key="7">
    <source>
        <dbReference type="SMART" id="SM01030"/>
    </source>
</evidence>
<dbReference type="SMART" id="SM01031">
    <property type="entry name" value="BHD_2"/>
    <property type="match status" value="1"/>
</dbReference>
<feature type="domain" description="Rad4 beta-hairpin" evidence="7">
    <location>
        <begin position="430"/>
        <end position="486"/>
    </location>
</feature>
<dbReference type="AlphaFoldDB" id="A0A8B8UP49"/>
<evidence type="ECO:0000259" key="9">
    <source>
        <dbReference type="SMART" id="SM01032"/>
    </source>
</evidence>
<dbReference type="Pfam" id="PF10405">
    <property type="entry name" value="BHD_3"/>
    <property type="match status" value="1"/>
</dbReference>
<dbReference type="Pfam" id="PF10403">
    <property type="entry name" value="BHD_1"/>
    <property type="match status" value="1"/>
</dbReference>
<evidence type="ECO:0000256" key="1">
    <source>
        <dbReference type="ARBA" id="ARBA00004123"/>
    </source>
</evidence>
<comment type="subcellular location">
    <subcellularLocation>
        <location evidence="1">Nucleus</location>
    </subcellularLocation>
</comment>
<reference evidence="10" key="1">
    <citation type="journal article" date="2017" name="Nat. Genet.">
        <title>Contrasting evolutionary genome dynamics between domesticated and wild yeasts.</title>
        <authorList>
            <person name="Yue J.X."/>
            <person name="Li J."/>
            <person name="Aigrain L."/>
            <person name="Hallin J."/>
            <person name="Persson K."/>
            <person name="Oliver K."/>
            <person name="Bergstrom A."/>
            <person name="Coupland P."/>
            <person name="Warringer J."/>
            <person name="Lagomarsino M.C."/>
            <person name="Fischer G."/>
            <person name="Durbin R."/>
            <person name="Liti G."/>
        </authorList>
    </citation>
    <scope>NUCLEOTIDE SEQUENCE</scope>
    <source>
        <strain evidence="10">CBS432</strain>
    </source>
</reference>
<dbReference type="SMART" id="SM01030">
    <property type="entry name" value="BHD_1"/>
    <property type="match status" value="1"/>
</dbReference>
<evidence type="ECO:0000256" key="5">
    <source>
        <dbReference type="ARBA" id="ARBA00023242"/>
    </source>
</evidence>
<dbReference type="GO" id="GO:0005737">
    <property type="term" value="C:cytoplasm"/>
    <property type="evidence" value="ECO:0007669"/>
    <property type="project" value="TreeGrafter"/>
</dbReference>
<comment type="similarity">
    <text evidence="2">Belongs to the XPC family.</text>
</comment>
<dbReference type="InterPro" id="IPR004583">
    <property type="entry name" value="DNA_repair_Rad4"/>
</dbReference>
<dbReference type="VEuPathDB" id="FungiDB:SPAR_D05050"/>
<dbReference type="Gene3D" id="3.30.70.2460">
    <property type="entry name" value="Rad4, beta-hairpin domain BHD3"/>
    <property type="match status" value="1"/>
</dbReference>
<reference evidence="10" key="2">
    <citation type="submission" date="2020-01" db="EMBL/GenBank/DDBJ databases">
        <title>Population-level Yeast Reference Genomes.</title>
        <authorList>
            <person name="Yue J.-X."/>
        </authorList>
    </citation>
    <scope>NUCLEOTIDE SEQUENCE</scope>
    <source>
        <strain evidence="10">CBS432</strain>
    </source>
</reference>
<proteinExistence type="inferred from homology"/>
<gene>
    <name evidence="10" type="primary">RAD34</name>
    <name evidence="10" type="ORF">SPAR_D05050</name>
</gene>
<dbReference type="Gene3D" id="2.20.20.110">
    <property type="entry name" value="Rad4, beta-hairpin domain BHD1"/>
    <property type="match status" value="1"/>
</dbReference>
<dbReference type="InterPro" id="IPR018326">
    <property type="entry name" value="Rad4_beta-hairpin_dom1"/>
</dbReference>
<dbReference type="OrthoDB" id="300780at2759"/>
<dbReference type="GO" id="GO:0003697">
    <property type="term" value="F:single-stranded DNA binding"/>
    <property type="evidence" value="ECO:0007669"/>
    <property type="project" value="TreeGrafter"/>
</dbReference>
<dbReference type="PANTHER" id="PTHR12135">
    <property type="entry name" value="DNA REPAIR PROTEIN XP-C / RAD4"/>
    <property type="match status" value="1"/>
</dbReference>
<dbReference type="InterPro" id="IPR042488">
    <property type="entry name" value="Rad4_BHD3_sf"/>
</dbReference>
<dbReference type="InterPro" id="IPR036985">
    <property type="entry name" value="Transglutaminase-like_sf"/>
</dbReference>
<dbReference type="Gene3D" id="3.90.260.10">
    <property type="entry name" value="Transglutaminase-like"/>
    <property type="match status" value="1"/>
</dbReference>
<reference evidence="10" key="3">
    <citation type="submission" date="2025-07" db="EMBL/GenBank/DDBJ databases">
        <authorList>
            <consortium name="NCBI Genome Project"/>
        </authorList>
    </citation>
    <scope>NUCLEOTIDE SEQUENCE</scope>
    <source>
        <strain evidence="10">CBS432</strain>
    </source>
</reference>
<protein>
    <submittedName>
        <fullName evidence="10">Rad34p</fullName>
    </submittedName>
</protein>
<dbReference type="KEGG" id="spao:SPAR_D05050"/>
<sequence>MVKRLLESGQQDQAKRKISKGEKKDVSLYEEEEADDSFDSFYQDEQDDLSDIDWEEVSLDGSITVTFDNIRRDKGEVNKRKKKPNEKAFNYQRLKFGLHLVMMPFMLFFLKARMKWIEDERLNRRLRRSVPKLIGKKFKDWDARDPAFKMTSLRTLLLGLVLWFRSNYKMNSNGIRQNFNRLQYLLRYANSQKESSAFEYTYKEVFENQQEFYGNRPLVNHGIEDIRKMAKRKMANRDILTLFFLIILDNVLPGPKKLYLCFALPLHDYDIRCNRVKWQIEHGIGKVPNRFDSDLIQPYFWIELEFPTLSDGELYIIDPIAHLDEQEMVLKTRKDRFVPTYQPSVETKYNLNQKFHYVIHIDCTEKLLEDVSPRYVPNVCYRYFELSESSPILKSKHYASYQNLSKWLEILNKKKVSFPHDALMKSIALSNFTFPKSVADIKKTDNFLIPSLLKSNEVLKPHAKQAATFTRGENSSEPIFWKKDVIQLKSRQHWAILGRSVLPNAQPLKRKKHLPMRERMVRNLDKYVIKELFSYEQTMKTPKYPNTYCDHLGHEHVITDLSHYKNKFGNIEIYSKETKPDGFELIPLSEEVDFKCLIKRYNKGKRKAQKIEYLDVVSGFDFKQKKGHAIPKIESILVEERDFKLVQNLKRQTKLLLGLSFWDILLRKLRVKDRLNAEYGNLGDNLGDNDQVWKDH</sequence>
<dbReference type="GO" id="GO:0071942">
    <property type="term" value="C:XPC complex"/>
    <property type="evidence" value="ECO:0007669"/>
    <property type="project" value="TreeGrafter"/>
</dbReference>
<feature type="region of interest" description="Disordered" evidence="6">
    <location>
        <begin position="1"/>
        <end position="40"/>
    </location>
</feature>
<feature type="domain" description="Rad4 beta-hairpin" evidence="8">
    <location>
        <begin position="488"/>
        <end position="543"/>
    </location>
</feature>
<evidence type="ECO:0000313" key="10">
    <source>
        <dbReference type="RefSeq" id="XP_033765538.1"/>
    </source>
</evidence>
<feature type="compositionally biased region" description="Acidic residues" evidence="6">
    <location>
        <begin position="28"/>
        <end position="40"/>
    </location>
</feature>
<evidence type="ECO:0000256" key="2">
    <source>
        <dbReference type="ARBA" id="ARBA00009525"/>
    </source>
</evidence>
<dbReference type="InterPro" id="IPR018327">
    <property type="entry name" value="BHD_2"/>
</dbReference>
<name>A0A8B8UP49_SACPA</name>
<evidence type="ECO:0000256" key="6">
    <source>
        <dbReference type="SAM" id="MobiDB-lite"/>
    </source>
</evidence>
<dbReference type="InterPro" id="IPR018328">
    <property type="entry name" value="Rad4_beta-hairpin_dom3"/>
</dbReference>
<evidence type="ECO:0000256" key="4">
    <source>
        <dbReference type="ARBA" id="ARBA00023204"/>
    </source>
</evidence>
<dbReference type="GO" id="GO:0000111">
    <property type="term" value="C:nucleotide-excision repair factor 2 complex"/>
    <property type="evidence" value="ECO:0007669"/>
    <property type="project" value="TreeGrafter"/>
</dbReference>
<feature type="domain" description="Rad4 beta-hairpin" evidence="9">
    <location>
        <begin position="565"/>
        <end position="650"/>
    </location>
</feature>
<dbReference type="GO" id="GO:0006289">
    <property type="term" value="P:nucleotide-excision repair"/>
    <property type="evidence" value="ECO:0007669"/>
    <property type="project" value="InterPro"/>
</dbReference>
<dbReference type="GeneID" id="54629752"/>
<evidence type="ECO:0000256" key="3">
    <source>
        <dbReference type="ARBA" id="ARBA00022763"/>
    </source>
</evidence>
<feature type="compositionally biased region" description="Basic and acidic residues" evidence="6">
    <location>
        <begin position="13"/>
        <end position="27"/>
    </location>
</feature>
<evidence type="ECO:0000259" key="8">
    <source>
        <dbReference type="SMART" id="SM01031"/>
    </source>
</evidence>
<dbReference type="RefSeq" id="XP_033765538.1">
    <property type="nucleotide sequence ID" value="XM_033909647.1"/>
</dbReference>
<dbReference type="GO" id="GO:0003684">
    <property type="term" value="F:damaged DNA binding"/>
    <property type="evidence" value="ECO:0007669"/>
    <property type="project" value="InterPro"/>
</dbReference>
<organism evidence="10">
    <name type="scientific">Saccharomyces paradoxus</name>
    <name type="common">Yeast</name>
    <name type="synonym">Saccharomyces douglasii</name>
    <dbReference type="NCBI Taxonomy" id="27291"/>
    <lineage>
        <taxon>Eukaryota</taxon>
        <taxon>Fungi</taxon>
        <taxon>Dikarya</taxon>
        <taxon>Ascomycota</taxon>
        <taxon>Saccharomycotina</taxon>
        <taxon>Saccharomycetes</taxon>
        <taxon>Saccharomycetales</taxon>
        <taxon>Saccharomycetaceae</taxon>
        <taxon>Saccharomyces</taxon>
    </lineage>
</organism>
<reference evidence="10" key="4">
    <citation type="submission" date="2025-08" db="UniProtKB">
        <authorList>
            <consortium name="RefSeq"/>
        </authorList>
    </citation>
    <scope>IDENTIFICATION</scope>
    <source>
        <strain evidence="10">CBS432</strain>
    </source>
</reference>
<keyword evidence="5" id="KW-0539">Nucleus</keyword>
<keyword evidence="4" id="KW-0234">DNA repair</keyword>
<keyword evidence="3" id="KW-0227">DNA damage</keyword>